<comment type="subcellular location">
    <subcellularLocation>
        <location evidence="1">Membrane</location>
        <topology evidence="1">Multi-pass membrane protein</topology>
    </subcellularLocation>
</comment>
<keyword evidence="5 6" id="KW-0472">Membrane</keyword>
<keyword evidence="4 6" id="KW-1133">Transmembrane helix</keyword>
<dbReference type="GO" id="GO:0071578">
    <property type="term" value="P:zinc ion import across plasma membrane"/>
    <property type="evidence" value="ECO:0007669"/>
    <property type="project" value="TreeGrafter"/>
</dbReference>
<dbReference type="InterPro" id="IPR003689">
    <property type="entry name" value="ZIP"/>
</dbReference>
<dbReference type="PANTHER" id="PTHR12191:SF37">
    <property type="entry name" value="ZINC TRANSPORTER FOI"/>
    <property type="match status" value="1"/>
</dbReference>
<evidence type="ECO:0000256" key="6">
    <source>
        <dbReference type="SAM" id="Phobius"/>
    </source>
</evidence>
<dbReference type="GO" id="GO:0030003">
    <property type="term" value="P:intracellular monoatomic cation homeostasis"/>
    <property type="evidence" value="ECO:0007669"/>
    <property type="project" value="TreeGrafter"/>
</dbReference>
<proteinExistence type="evidence at transcript level"/>
<feature type="transmembrane region" description="Helical" evidence="6">
    <location>
        <begin position="38"/>
        <end position="60"/>
    </location>
</feature>
<dbReference type="EMBL" id="GBIH01002840">
    <property type="protein sequence ID" value="JAC91870.1"/>
    <property type="molecule type" value="mRNA"/>
</dbReference>
<accession>A0A090XA43</accession>
<dbReference type="GO" id="GO:0005886">
    <property type="term" value="C:plasma membrane"/>
    <property type="evidence" value="ECO:0007669"/>
    <property type="project" value="TreeGrafter"/>
</dbReference>
<evidence type="ECO:0000313" key="7">
    <source>
        <dbReference type="EMBL" id="JAC91870.1"/>
    </source>
</evidence>
<dbReference type="InterPro" id="IPR050799">
    <property type="entry name" value="ZIP_Transporter"/>
</dbReference>
<feature type="transmembrane region" description="Helical" evidence="6">
    <location>
        <begin position="215"/>
        <end position="235"/>
    </location>
</feature>
<evidence type="ECO:0000256" key="5">
    <source>
        <dbReference type="ARBA" id="ARBA00023136"/>
    </source>
</evidence>
<feature type="transmembrane region" description="Helical" evidence="6">
    <location>
        <begin position="241"/>
        <end position="262"/>
    </location>
</feature>
<feature type="transmembrane region" description="Helical" evidence="6">
    <location>
        <begin position="283"/>
        <end position="302"/>
    </location>
</feature>
<comment type="similarity">
    <text evidence="2">Belongs to the ZIP transporter (TC 2.A.5) family.</text>
</comment>
<name>A0A090XA43_IXORI</name>
<dbReference type="Pfam" id="PF02535">
    <property type="entry name" value="Zip"/>
    <property type="match status" value="1"/>
</dbReference>
<evidence type="ECO:0000256" key="2">
    <source>
        <dbReference type="ARBA" id="ARBA00006939"/>
    </source>
</evidence>
<evidence type="ECO:0000256" key="1">
    <source>
        <dbReference type="ARBA" id="ARBA00004141"/>
    </source>
</evidence>
<sequence length="389" mass="41936">PTTGQVWGFGVLSVFVVSCCSLAGLVLVPFLSHGLYHVLLMVFEGLAVGSLLGSAVFHLIPQAFNLLGHDREHDYLWKSLIVFLGIYLFYLSDKLMRFIADYRQRRSSQKAVLSVGHPLTNGCVPSEPKVGHPAEHQGHEHGLRPGDSVAAVAWMVIFGDGMHNFIDGLSIGAAFSESLLAGASISVAVVCEEFPHELGDFAVLLSAGMSTRQAVAYNFLSALTCFLGLGVGILVGDFTQGAPHIFALAAGMFLYISLVAMMGELNEALEAASGQGLLQSVRVFLLQNVGIIVGVALLFLMAKYSEKIDFEPGAMPPGVRITAASMGAGTHERRLQDRLWGRGSLTTLPDQLSCGTARRCRFQVRHSLSPPKVRLLSYEAPLFGIRLPR</sequence>
<feature type="non-terminal residue" evidence="7">
    <location>
        <position position="1"/>
    </location>
</feature>
<dbReference type="PANTHER" id="PTHR12191">
    <property type="entry name" value="SOLUTE CARRIER FAMILY 39"/>
    <property type="match status" value="1"/>
</dbReference>
<organism evidence="7">
    <name type="scientific">Ixodes ricinus</name>
    <name type="common">Common tick</name>
    <name type="synonym">Acarus ricinus</name>
    <dbReference type="NCBI Taxonomy" id="34613"/>
    <lineage>
        <taxon>Eukaryota</taxon>
        <taxon>Metazoa</taxon>
        <taxon>Ecdysozoa</taxon>
        <taxon>Arthropoda</taxon>
        <taxon>Chelicerata</taxon>
        <taxon>Arachnida</taxon>
        <taxon>Acari</taxon>
        <taxon>Parasitiformes</taxon>
        <taxon>Ixodida</taxon>
        <taxon>Ixodoidea</taxon>
        <taxon>Ixodidae</taxon>
        <taxon>Ixodinae</taxon>
        <taxon>Ixodes</taxon>
    </lineage>
</organism>
<keyword evidence="3 6" id="KW-0812">Transmembrane</keyword>
<feature type="transmembrane region" description="Helical" evidence="6">
    <location>
        <begin position="6"/>
        <end position="31"/>
    </location>
</feature>
<evidence type="ECO:0000256" key="3">
    <source>
        <dbReference type="ARBA" id="ARBA00022692"/>
    </source>
</evidence>
<protein>
    <submittedName>
        <fullName evidence="7">Putative zinc transporter zip14-like protein</fullName>
    </submittedName>
</protein>
<evidence type="ECO:0000256" key="4">
    <source>
        <dbReference type="ARBA" id="ARBA00022989"/>
    </source>
</evidence>
<dbReference type="GO" id="GO:0140410">
    <property type="term" value="F:monoatomic cation:bicarbonate symporter activity"/>
    <property type="evidence" value="ECO:0007669"/>
    <property type="project" value="TreeGrafter"/>
</dbReference>
<dbReference type="GO" id="GO:0005385">
    <property type="term" value="F:zinc ion transmembrane transporter activity"/>
    <property type="evidence" value="ECO:0007669"/>
    <property type="project" value="TreeGrafter"/>
</dbReference>
<dbReference type="AlphaFoldDB" id="A0A090XA43"/>
<feature type="transmembrane region" description="Helical" evidence="6">
    <location>
        <begin position="80"/>
        <end position="100"/>
    </location>
</feature>
<reference evidence="7" key="1">
    <citation type="journal article" date="2015" name="PLoS Negl. Trop. Dis.">
        <title>Deep Sequencing Analysis of the Ixodes ricinus Haemocytome.</title>
        <authorList>
            <person name="Kotsyfakis M."/>
            <person name="Kopacek P."/>
            <person name="Franta Z."/>
            <person name="Pedra J.H."/>
            <person name="Ribeiro J.M."/>
        </authorList>
    </citation>
    <scope>NUCLEOTIDE SEQUENCE</scope>
</reference>